<organism evidence="21 22">
    <name type="scientific">Taxus chinensis</name>
    <name type="common">Chinese yew</name>
    <name type="synonym">Taxus wallichiana var. chinensis</name>
    <dbReference type="NCBI Taxonomy" id="29808"/>
    <lineage>
        <taxon>Eukaryota</taxon>
        <taxon>Viridiplantae</taxon>
        <taxon>Streptophyta</taxon>
        <taxon>Embryophyta</taxon>
        <taxon>Tracheophyta</taxon>
        <taxon>Spermatophyta</taxon>
        <taxon>Pinopsida</taxon>
        <taxon>Pinidae</taxon>
        <taxon>Conifers II</taxon>
        <taxon>Cupressales</taxon>
        <taxon>Taxaceae</taxon>
        <taxon>Taxus</taxon>
    </lineage>
</organism>
<dbReference type="PRINTS" id="PR00458">
    <property type="entry name" value="PEROXIDASE"/>
</dbReference>
<dbReference type="SUPFAM" id="SSF48113">
    <property type="entry name" value="Heme-dependent peroxidases"/>
    <property type="match status" value="1"/>
</dbReference>
<keyword evidence="19" id="KW-0964">Secreted</keyword>
<dbReference type="OMA" id="YNDTRTQ"/>
<comment type="similarity">
    <text evidence="3">Belongs to the peroxidase family. Ascorbate peroxidase subfamily.</text>
</comment>
<dbReference type="InterPro" id="IPR000823">
    <property type="entry name" value="Peroxidase_pln"/>
</dbReference>
<dbReference type="InterPro" id="IPR033905">
    <property type="entry name" value="Secretory_peroxidase"/>
</dbReference>
<evidence type="ECO:0000256" key="7">
    <source>
        <dbReference type="ARBA" id="ARBA00022723"/>
    </source>
</evidence>
<keyword evidence="6 19" id="KW-0349">Heme</keyword>
<evidence type="ECO:0000256" key="16">
    <source>
        <dbReference type="PIRSR" id="PIRSR600823-3"/>
    </source>
</evidence>
<keyword evidence="12 18" id="KW-1015">Disulfide bond</keyword>
<dbReference type="InterPro" id="IPR002016">
    <property type="entry name" value="Haem_peroxidase"/>
</dbReference>
<dbReference type="GO" id="GO:0140825">
    <property type="term" value="F:lactoperoxidase activity"/>
    <property type="evidence" value="ECO:0007669"/>
    <property type="project" value="UniProtKB-EC"/>
</dbReference>
<feature type="site" description="Transition state stabilizer" evidence="17">
    <location>
        <position position="73"/>
    </location>
</feature>
<comment type="subcellular location">
    <subcellularLocation>
        <location evidence="2 19">Secreted</location>
    </subcellularLocation>
</comment>
<feature type="binding site" evidence="16">
    <location>
        <position position="253"/>
    </location>
    <ligand>
        <name>Ca(2+)</name>
        <dbReference type="ChEBI" id="CHEBI:29108"/>
        <label>2</label>
    </ligand>
</feature>
<feature type="disulfide bond" evidence="18">
    <location>
        <begin position="79"/>
        <end position="84"/>
    </location>
</feature>
<dbReference type="AlphaFoldDB" id="A0AA38FQ79"/>
<feature type="binding site" evidence="16">
    <location>
        <position position="258"/>
    </location>
    <ligand>
        <name>Ca(2+)</name>
        <dbReference type="ChEBI" id="CHEBI:29108"/>
        <label>2</label>
    </ligand>
</feature>
<dbReference type="PANTHER" id="PTHR31517:SF81">
    <property type="entry name" value="PEROXIDASE"/>
    <property type="match status" value="1"/>
</dbReference>
<feature type="binding site" evidence="16">
    <location>
        <position position="87"/>
    </location>
    <ligand>
        <name>Ca(2+)</name>
        <dbReference type="ChEBI" id="CHEBI:29108"/>
        <label>1</label>
    </ligand>
</feature>
<keyword evidence="8" id="KW-0732">Signal</keyword>
<feature type="binding site" evidence="15">
    <location>
        <position position="173"/>
    </location>
    <ligand>
        <name>substrate</name>
    </ligand>
</feature>
<dbReference type="GO" id="GO:0005576">
    <property type="term" value="C:extracellular region"/>
    <property type="evidence" value="ECO:0007669"/>
    <property type="project" value="UniProtKB-SubCell"/>
</dbReference>
<evidence type="ECO:0000256" key="11">
    <source>
        <dbReference type="ARBA" id="ARBA00023004"/>
    </source>
</evidence>
<evidence type="ECO:0000256" key="12">
    <source>
        <dbReference type="ARBA" id="ARBA00023157"/>
    </source>
</evidence>
<evidence type="ECO:0000256" key="13">
    <source>
        <dbReference type="ARBA" id="ARBA00023180"/>
    </source>
</evidence>
<keyword evidence="22" id="KW-1185">Reference proteome</keyword>
<evidence type="ECO:0000256" key="8">
    <source>
        <dbReference type="ARBA" id="ARBA00022729"/>
    </source>
</evidence>
<evidence type="ECO:0000256" key="9">
    <source>
        <dbReference type="ARBA" id="ARBA00022837"/>
    </source>
</evidence>
<evidence type="ECO:0000256" key="15">
    <source>
        <dbReference type="PIRSR" id="PIRSR600823-2"/>
    </source>
</evidence>
<dbReference type="EC" id="1.11.1.7" evidence="4 19"/>
<feature type="binding site" evidence="16">
    <location>
        <position position="250"/>
    </location>
    <ligand>
        <name>Ca(2+)</name>
        <dbReference type="ChEBI" id="CHEBI:29108"/>
        <label>2</label>
    </ligand>
</feature>
<dbReference type="FunFam" id="1.10.520.10:FF:000009">
    <property type="entry name" value="Peroxidase"/>
    <property type="match status" value="1"/>
</dbReference>
<evidence type="ECO:0000313" key="22">
    <source>
        <dbReference type="Proteomes" id="UP000824469"/>
    </source>
</evidence>
<name>A0AA38FQ79_TAXCH</name>
<evidence type="ECO:0000256" key="1">
    <source>
        <dbReference type="ARBA" id="ARBA00000189"/>
    </source>
</evidence>
<keyword evidence="9 16" id="KW-0106">Calcium</keyword>
<dbReference type="GO" id="GO:0006979">
    <property type="term" value="P:response to oxidative stress"/>
    <property type="evidence" value="ECO:0007669"/>
    <property type="project" value="UniProtKB-UniRule"/>
</dbReference>
<feature type="binding site" description="axial binding residue" evidence="16">
    <location>
        <position position="204"/>
    </location>
    <ligand>
        <name>heme b</name>
        <dbReference type="ChEBI" id="CHEBI:60344"/>
    </ligand>
    <ligandPart>
        <name>Fe</name>
        <dbReference type="ChEBI" id="CHEBI:18248"/>
    </ligandPart>
</feature>
<gene>
    <name evidence="21" type="ORF">KI387_035935</name>
</gene>
<feature type="binding site" evidence="16">
    <location>
        <position position="83"/>
    </location>
    <ligand>
        <name>Ca(2+)</name>
        <dbReference type="ChEBI" id="CHEBI:29108"/>
        <label>1</label>
    </ligand>
</feature>
<evidence type="ECO:0000259" key="20">
    <source>
        <dbReference type="PROSITE" id="PS50873"/>
    </source>
</evidence>
<evidence type="ECO:0000313" key="21">
    <source>
        <dbReference type="EMBL" id="KAH9308024.1"/>
    </source>
</evidence>
<dbReference type="Gene3D" id="1.10.520.10">
    <property type="match status" value="1"/>
</dbReference>
<keyword evidence="7 16" id="KW-0479">Metal-binding</keyword>
<feature type="binding site" evidence="16">
    <location>
        <position position="85"/>
    </location>
    <ligand>
        <name>Ca(2+)</name>
        <dbReference type="ChEBI" id="CHEBI:29108"/>
        <label>1</label>
    </ligand>
</feature>
<evidence type="ECO:0000256" key="4">
    <source>
        <dbReference type="ARBA" id="ARBA00012313"/>
    </source>
</evidence>
<dbReference type="PRINTS" id="PR00461">
    <property type="entry name" value="PLPEROXIDASE"/>
</dbReference>
<dbReference type="Gene3D" id="1.10.420.10">
    <property type="entry name" value="Peroxidase, domain 2"/>
    <property type="match status" value="1"/>
</dbReference>
<dbReference type="PROSITE" id="PS50873">
    <property type="entry name" value="PEROXIDASE_4"/>
    <property type="match status" value="1"/>
</dbReference>
<dbReference type="InterPro" id="IPR019793">
    <property type="entry name" value="Peroxidases_heam-ligand_BS"/>
</dbReference>
<dbReference type="PROSITE" id="PS00436">
    <property type="entry name" value="PEROXIDASE_2"/>
    <property type="match status" value="1"/>
</dbReference>
<feature type="disulfide bond" evidence="18">
    <location>
        <begin position="46"/>
        <end position="124"/>
    </location>
</feature>
<comment type="similarity">
    <text evidence="19">Belongs to the peroxidase family. Classical plant (class III) peroxidase subfamily.</text>
</comment>
<evidence type="ECO:0000256" key="14">
    <source>
        <dbReference type="PIRSR" id="PIRSR600823-1"/>
    </source>
</evidence>
<feature type="disulfide bond" evidence="18">
    <location>
        <begin position="130"/>
        <end position="326"/>
    </location>
</feature>
<evidence type="ECO:0000256" key="10">
    <source>
        <dbReference type="ARBA" id="ARBA00023002"/>
    </source>
</evidence>
<dbReference type="GO" id="GO:0042744">
    <property type="term" value="P:hydrogen peroxide catabolic process"/>
    <property type="evidence" value="ECO:0007669"/>
    <property type="project" value="UniProtKB-KW"/>
</dbReference>
<dbReference type="GO" id="GO:0046872">
    <property type="term" value="F:metal ion binding"/>
    <property type="evidence" value="ECO:0007669"/>
    <property type="project" value="UniProtKB-UniRule"/>
</dbReference>
<feature type="binding site" evidence="16">
    <location>
        <position position="78"/>
    </location>
    <ligand>
        <name>Ca(2+)</name>
        <dbReference type="ChEBI" id="CHEBI:29108"/>
        <label>1</label>
    </ligand>
</feature>
<sequence>MDKHSTFTAMFLFIAVITGGAFCLYEIPDLPALVDGLSWTFYNKSCPSLNSTVKATLQPVLNKNITDAAGLLRLLFHDCFVQGCDASILLNGTGSELEDAPNLTIRDAALEIIQLVKDAVEAKCSGVVSCADILALSTSYAVYMAGGPEFPVPLGRRDSLTFANESVTVDNLPGPTSNVSVLMALFVEKGFTDYADLVALSGGHTFGIAHCASFVNRLYPTQDTTLNASLAKELYLTCPSVSTVNTTDLDIRTPIVFDNKYYADLENGDGILTSDQSLYNDSRTQDIVKTFATNQSLFFKRFVVDMVKMVQLDVLTGSEGEIRQICSQVNNASTSYSIQNEGAGHSSATL</sequence>
<evidence type="ECO:0000256" key="19">
    <source>
        <dbReference type="RuleBase" id="RU362060"/>
    </source>
</evidence>
<dbReference type="Proteomes" id="UP000824469">
    <property type="component" value="Unassembled WGS sequence"/>
</dbReference>
<proteinExistence type="inferred from homology"/>
<accession>A0AA38FQ79</accession>
<feature type="active site" description="Proton acceptor" evidence="14">
    <location>
        <position position="77"/>
    </location>
</feature>
<keyword evidence="19" id="KW-0376">Hydrogen peroxide</keyword>
<dbReference type="PANTHER" id="PTHR31517">
    <property type="match status" value="1"/>
</dbReference>
<keyword evidence="5 19" id="KW-0575">Peroxidase</keyword>
<comment type="function">
    <text evidence="19">Removal of H(2)O(2), oxidation of toxic reductants, biosynthesis and degradation of lignin, suberization, auxin catabolism, response to environmental stresses such as wounding, pathogen attack and oxidative stress.</text>
</comment>
<keyword evidence="11 16" id="KW-0408">Iron</keyword>
<dbReference type="GO" id="GO:0020037">
    <property type="term" value="F:heme binding"/>
    <property type="evidence" value="ECO:0007669"/>
    <property type="project" value="UniProtKB-UniRule"/>
</dbReference>
<dbReference type="FunFam" id="1.10.420.10:FF:000006">
    <property type="entry name" value="Peroxidase"/>
    <property type="match status" value="1"/>
</dbReference>
<comment type="catalytic activity">
    <reaction evidence="1 19">
        <text>2 a phenolic donor + H2O2 = 2 a phenolic radical donor + 2 H2O</text>
        <dbReference type="Rhea" id="RHEA:56136"/>
        <dbReference type="ChEBI" id="CHEBI:15377"/>
        <dbReference type="ChEBI" id="CHEBI:16240"/>
        <dbReference type="ChEBI" id="CHEBI:139520"/>
        <dbReference type="ChEBI" id="CHEBI:139521"/>
        <dbReference type="EC" id="1.11.1.7"/>
    </reaction>
</comment>
<evidence type="ECO:0000256" key="18">
    <source>
        <dbReference type="PIRSR" id="PIRSR600823-5"/>
    </source>
</evidence>
<dbReference type="Pfam" id="PF00141">
    <property type="entry name" value="peroxidase"/>
    <property type="match status" value="1"/>
</dbReference>
<evidence type="ECO:0000256" key="6">
    <source>
        <dbReference type="ARBA" id="ARBA00022617"/>
    </source>
</evidence>
<comment type="caution">
    <text evidence="21">The sequence shown here is derived from an EMBL/GenBank/DDBJ whole genome shotgun (WGS) entry which is preliminary data.</text>
</comment>
<evidence type="ECO:0000256" key="2">
    <source>
        <dbReference type="ARBA" id="ARBA00004613"/>
    </source>
</evidence>
<feature type="binding site" evidence="16">
    <location>
        <position position="96"/>
    </location>
    <ligand>
        <name>Ca(2+)</name>
        <dbReference type="ChEBI" id="CHEBI:29108"/>
        <label>1</label>
    </ligand>
</feature>
<evidence type="ECO:0000256" key="3">
    <source>
        <dbReference type="ARBA" id="ARBA00006873"/>
    </source>
</evidence>
<evidence type="ECO:0000256" key="17">
    <source>
        <dbReference type="PIRSR" id="PIRSR600823-4"/>
    </source>
</evidence>
<dbReference type="InterPro" id="IPR019794">
    <property type="entry name" value="Peroxidases_AS"/>
</dbReference>
<comment type="cofactor">
    <cofactor evidence="16 19">
        <name>heme b</name>
        <dbReference type="ChEBI" id="CHEBI:60344"/>
    </cofactor>
    <text evidence="16 19">Binds 1 heme b (iron(II)-protoporphyrin IX) group per subunit.</text>
</comment>
<feature type="binding site" evidence="16">
    <location>
        <position position="81"/>
    </location>
    <ligand>
        <name>Ca(2+)</name>
        <dbReference type="ChEBI" id="CHEBI:29108"/>
        <label>1</label>
    </ligand>
</feature>
<keyword evidence="13" id="KW-0325">Glycoprotein</keyword>
<keyword evidence="10 19" id="KW-0560">Oxidoreductase</keyword>
<feature type="binding site" evidence="16">
    <location>
        <position position="205"/>
    </location>
    <ligand>
        <name>Ca(2+)</name>
        <dbReference type="ChEBI" id="CHEBI:29108"/>
        <label>2</label>
    </ligand>
</feature>
<dbReference type="CDD" id="cd00693">
    <property type="entry name" value="secretory_peroxidase"/>
    <property type="match status" value="1"/>
</dbReference>
<feature type="domain" description="Plant heme peroxidase family profile" evidence="20">
    <location>
        <begin position="36"/>
        <end position="330"/>
    </location>
</feature>
<comment type="cofactor">
    <cofactor evidence="16 19">
        <name>Ca(2+)</name>
        <dbReference type="ChEBI" id="CHEBI:29108"/>
    </cofactor>
    <text evidence="16 19">Binds 2 calcium ions per subunit.</text>
</comment>
<reference evidence="21 22" key="1">
    <citation type="journal article" date="2021" name="Nat. Plants">
        <title>The Taxus genome provides insights into paclitaxel biosynthesis.</title>
        <authorList>
            <person name="Xiong X."/>
            <person name="Gou J."/>
            <person name="Liao Q."/>
            <person name="Li Y."/>
            <person name="Zhou Q."/>
            <person name="Bi G."/>
            <person name="Li C."/>
            <person name="Du R."/>
            <person name="Wang X."/>
            <person name="Sun T."/>
            <person name="Guo L."/>
            <person name="Liang H."/>
            <person name="Lu P."/>
            <person name="Wu Y."/>
            <person name="Zhang Z."/>
            <person name="Ro D.K."/>
            <person name="Shang Y."/>
            <person name="Huang S."/>
            <person name="Yan J."/>
        </authorList>
    </citation>
    <scope>NUCLEOTIDE SEQUENCE [LARGE SCALE GENOMIC DNA]</scope>
    <source>
        <strain evidence="21">Ta-2019</strain>
    </source>
</reference>
<dbReference type="EMBL" id="JAHRHJ020000007">
    <property type="protein sequence ID" value="KAH9308024.1"/>
    <property type="molecule type" value="Genomic_DNA"/>
</dbReference>
<evidence type="ECO:0000256" key="5">
    <source>
        <dbReference type="ARBA" id="ARBA00022559"/>
    </source>
</evidence>
<dbReference type="InterPro" id="IPR010255">
    <property type="entry name" value="Haem_peroxidase_sf"/>
</dbReference>
<protein>
    <recommendedName>
        <fullName evidence="4 19">Peroxidase</fullName>
        <ecNumber evidence="4 19">1.11.1.7</ecNumber>
    </recommendedName>
</protein>
<feature type="disulfide bond" evidence="18">
    <location>
        <begin position="211"/>
        <end position="238"/>
    </location>
</feature>
<dbReference type="PROSITE" id="PS00435">
    <property type="entry name" value="PEROXIDASE_1"/>
    <property type="match status" value="1"/>
</dbReference>